<dbReference type="InterPro" id="IPR050065">
    <property type="entry name" value="GlmU-like"/>
</dbReference>
<dbReference type="NCBIfam" id="NF045761">
    <property type="entry name" value="NAMPUrTaseMurU"/>
    <property type="match status" value="1"/>
</dbReference>
<evidence type="ECO:0000313" key="4">
    <source>
        <dbReference type="EMBL" id="OGI40045.1"/>
    </source>
</evidence>
<comment type="caution">
    <text evidence="4">The sequence shown here is derived from an EMBL/GenBank/DDBJ whole genome shotgun (WGS) entry which is preliminary data.</text>
</comment>
<dbReference type="InterPro" id="IPR005835">
    <property type="entry name" value="NTP_transferase_dom"/>
</dbReference>
<name>A0A1F6T4U6_9PROT</name>
<dbReference type="InterPro" id="IPR054790">
    <property type="entry name" value="MurU"/>
</dbReference>
<organism evidence="4 5">
    <name type="scientific">Candidatus Muproteobacteria bacterium RBG_16_62_13</name>
    <dbReference type="NCBI Taxonomy" id="1817756"/>
    <lineage>
        <taxon>Bacteria</taxon>
        <taxon>Pseudomonadati</taxon>
        <taxon>Pseudomonadota</taxon>
        <taxon>Candidatus Muproteobacteria</taxon>
    </lineage>
</organism>
<dbReference type="Pfam" id="PF00483">
    <property type="entry name" value="NTP_transferase"/>
    <property type="match status" value="1"/>
</dbReference>
<dbReference type="InterPro" id="IPR029044">
    <property type="entry name" value="Nucleotide-diphossugar_trans"/>
</dbReference>
<dbReference type="EMBL" id="MFSQ01000071">
    <property type="protein sequence ID" value="OGI40045.1"/>
    <property type="molecule type" value="Genomic_DNA"/>
</dbReference>
<dbReference type="SUPFAM" id="SSF53448">
    <property type="entry name" value="Nucleotide-diphospho-sugar transferases"/>
    <property type="match status" value="1"/>
</dbReference>
<dbReference type="PANTHER" id="PTHR43584">
    <property type="entry name" value="NUCLEOTIDYL TRANSFERASE"/>
    <property type="match status" value="1"/>
</dbReference>
<gene>
    <name evidence="4" type="ORF">A2140_08600</name>
</gene>
<evidence type="ECO:0000259" key="3">
    <source>
        <dbReference type="Pfam" id="PF00483"/>
    </source>
</evidence>
<dbReference type="PANTHER" id="PTHR43584:SF8">
    <property type="entry name" value="N-ACETYLMURAMATE ALPHA-1-PHOSPHATE URIDYLYLTRANSFERASE"/>
    <property type="match status" value="1"/>
</dbReference>
<sequence length="224" mass="24454">MKPCAMILAAGRGERMRPLTDHLPKPLLPVGGHPLILHLVRQLQAAGIRELVINHAHLGERIVGALGSGELFGVRIRYSHEAGGGLETGGGIFHALSLITTDPFLVVNGDIWTDYPFARLPAFLGQDLAHLVLVDNPPHHPDGDFVLGGDRVRADGEGKLTFSGIGLYARALFDDCRPGKFPLAPLLRSAMAAGRVHGEHYRGRWRDIGTPERLDELDRDLSRR</sequence>
<dbReference type="Proteomes" id="UP000178379">
    <property type="component" value="Unassembled WGS sequence"/>
</dbReference>
<evidence type="ECO:0000256" key="1">
    <source>
        <dbReference type="ARBA" id="ARBA00022679"/>
    </source>
</evidence>
<accession>A0A1F6T4U6</accession>
<dbReference type="GO" id="GO:0016779">
    <property type="term" value="F:nucleotidyltransferase activity"/>
    <property type="evidence" value="ECO:0007669"/>
    <property type="project" value="UniProtKB-KW"/>
</dbReference>
<keyword evidence="2 4" id="KW-0548">Nucleotidyltransferase</keyword>
<dbReference type="CDD" id="cd06422">
    <property type="entry name" value="NTP_transferase_like_1"/>
    <property type="match status" value="1"/>
</dbReference>
<feature type="domain" description="Nucleotidyl transferase" evidence="3">
    <location>
        <begin position="5"/>
        <end position="123"/>
    </location>
</feature>
<evidence type="ECO:0000256" key="2">
    <source>
        <dbReference type="ARBA" id="ARBA00022695"/>
    </source>
</evidence>
<evidence type="ECO:0000313" key="5">
    <source>
        <dbReference type="Proteomes" id="UP000178379"/>
    </source>
</evidence>
<keyword evidence="1 4" id="KW-0808">Transferase</keyword>
<dbReference type="Gene3D" id="3.90.550.10">
    <property type="entry name" value="Spore Coat Polysaccharide Biosynthesis Protein SpsA, Chain A"/>
    <property type="match status" value="1"/>
</dbReference>
<reference evidence="4 5" key="1">
    <citation type="journal article" date="2016" name="Nat. Commun.">
        <title>Thousands of microbial genomes shed light on interconnected biogeochemical processes in an aquifer system.</title>
        <authorList>
            <person name="Anantharaman K."/>
            <person name="Brown C.T."/>
            <person name="Hug L.A."/>
            <person name="Sharon I."/>
            <person name="Castelle C.J."/>
            <person name="Probst A.J."/>
            <person name="Thomas B.C."/>
            <person name="Singh A."/>
            <person name="Wilkins M.J."/>
            <person name="Karaoz U."/>
            <person name="Brodie E.L."/>
            <person name="Williams K.H."/>
            <person name="Hubbard S.S."/>
            <person name="Banfield J.F."/>
        </authorList>
    </citation>
    <scope>NUCLEOTIDE SEQUENCE [LARGE SCALE GENOMIC DNA]</scope>
</reference>
<proteinExistence type="predicted"/>
<protein>
    <submittedName>
        <fullName evidence="4">Mannose-1-phosphate guanylyltransferase</fullName>
    </submittedName>
</protein>
<dbReference type="AlphaFoldDB" id="A0A1F6T4U6"/>
<dbReference type="STRING" id="1817756.A2140_08600"/>